<dbReference type="InterPro" id="IPR020084">
    <property type="entry name" value="NUDIX_hydrolase_CS"/>
</dbReference>
<keyword evidence="2 3" id="KW-0378">Hydrolase</keyword>
<name>A0A329R656_9BACL</name>
<dbReference type="Pfam" id="PF00293">
    <property type="entry name" value="NUDIX"/>
    <property type="match status" value="1"/>
</dbReference>
<protein>
    <submittedName>
        <fullName evidence="5">DNA mismatch repair protein MutT</fullName>
    </submittedName>
</protein>
<dbReference type="InterPro" id="IPR015797">
    <property type="entry name" value="NUDIX_hydrolase-like_dom_sf"/>
</dbReference>
<accession>A0A329R656</accession>
<dbReference type="PRINTS" id="PR00502">
    <property type="entry name" value="NUDIXFAMILY"/>
</dbReference>
<dbReference type="EMBL" id="QEVW01000001">
    <property type="protein sequence ID" value="RAW19366.1"/>
    <property type="molecule type" value="Genomic_DNA"/>
</dbReference>
<dbReference type="Proteomes" id="UP000250642">
    <property type="component" value="Unassembled WGS sequence"/>
</dbReference>
<feature type="domain" description="Nudix hydrolase" evidence="4">
    <location>
        <begin position="3"/>
        <end position="142"/>
    </location>
</feature>
<evidence type="ECO:0000313" key="6">
    <source>
        <dbReference type="Proteomes" id="UP000250642"/>
    </source>
</evidence>
<dbReference type="PANTHER" id="PTHR43046:SF2">
    <property type="entry name" value="8-OXO-DGTP DIPHOSPHATASE-RELATED"/>
    <property type="match status" value="1"/>
</dbReference>
<evidence type="ECO:0000313" key="5">
    <source>
        <dbReference type="EMBL" id="RAW19366.1"/>
    </source>
</evidence>
<comment type="cofactor">
    <cofactor evidence="1">
        <name>Mg(2+)</name>
        <dbReference type="ChEBI" id="CHEBI:18420"/>
    </cofactor>
</comment>
<dbReference type="RefSeq" id="WP_113051502.1">
    <property type="nucleotide sequence ID" value="NZ_QEVW01000001.1"/>
</dbReference>
<reference evidence="5 6" key="1">
    <citation type="submission" date="2018-04" db="EMBL/GenBank/DDBJ databases">
        <title>Paenibacillus taichungensis Genome sequencing and assembly.</title>
        <authorList>
            <person name="Xu J."/>
            <person name="Rensing C."/>
            <person name="Mazhar H.S."/>
        </authorList>
    </citation>
    <scope>NUCLEOTIDE SEQUENCE [LARGE SCALE GENOMIC DNA]</scope>
    <source>
        <strain evidence="5 6">NC1</strain>
    </source>
</reference>
<comment type="similarity">
    <text evidence="3">Belongs to the Nudix hydrolase family.</text>
</comment>
<dbReference type="Gene3D" id="3.90.79.10">
    <property type="entry name" value="Nucleoside Triphosphate Pyrophosphohydrolase"/>
    <property type="match status" value="1"/>
</dbReference>
<dbReference type="InterPro" id="IPR020476">
    <property type="entry name" value="Nudix_hydrolase"/>
</dbReference>
<dbReference type="GO" id="GO:0016787">
    <property type="term" value="F:hydrolase activity"/>
    <property type="evidence" value="ECO:0007669"/>
    <property type="project" value="UniProtKB-KW"/>
</dbReference>
<organism evidence="5 6">
    <name type="scientific">Paenibacillus taichungensis</name>
    <dbReference type="NCBI Taxonomy" id="484184"/>
    <lineage>
        <taxon>Bacteria</taxon>
        <taxon>Bacillati</taxon>
        <taxon>Bacillota</taxon>
        <taxon>Bacilli</taxon>
        <taxon>Bacillales</taxon>
        <taxon>Paenibacillaceae</taxon>
        <taxon>Paenibacillus</taxon>
    </lineage>
</organism>
<proteinExistence type="inferred from homology"/>
<dbReference type="PANTHER" id="PTHR43046">
    <property type="entry name" value="GDP-MANNOSE MANNOSYL HYDROLASE"/>
    <property type="match status" value="1"/>
</dbReference>
<gene>
    <name evidence="5" type="ORF">DC345_00895</name>
</gene>
<dbReference type="PROSITE" id="PS00893">
    <property type="entry name" value="NUDIX_BOX"/>
    <property type="match status" value="1"/>
</dbReference>
<evidence type="ECO:0000256" key="1">
    <source>
        <dbReference type="ARBA" id="ARBA00001946"/>
    </source>
</evidence>
<evidence type="ECO:0000256" key="3">
    <source>
        <dbReference type="RuleBase" id="RU003476"/>
    </source>
</evidence>
<evidence type="ECO:0000256" key="2">
    <source>
        <dbReference type="ARBA" id="ARBA00022801"/>
    </source>
</evidence>
<dbReference type="InterPro" id="IPR000086">
    <property type="entry name" value="NUDIX_hydrolase_dom"/>
</dbReference>
<comment type="caution">
    <text evidence="5">The sequence shown here is derived from an EMBL/GenBank/DDBJ whole genome shotgun (WGS) entry which is preliminary data.</text>
</comment>
<dbReference type="AlphaFoldDB" id="A0A329R656"/>
<sequence>MTSRIVVTGGAIIRDHMGRILLQKRSDYGDWGLPGGGMEPGESIEETMIREVKEETGLDVSSYELAYIYTGEKMKYTYPDGNEVVFVMFLFNVTAELGGKLDDNQTTLLFKDEQNESLELVFKSLGEIDISTINKVQKPVLVDLMQGELTILR</sequence>
<dbReference type="SUPFAM" id="SSF55811">
    <property type="entry name" value="Nudix"/>
    <property type="match status" value="1"/>
</dbReference>
<evidence type="ECO:0000259" key="4">
    <source>
        <dbReference type="PROSITE" id="PS51462"/>
    </source>
</evidence>
<dbReference type="PROSITE" id="PS51462">
    <property type="entry name" value="NUDIX"/>
    <property type="match status" value="1"/>
</dbReference>